<dbReference type="EMBL" id="QMEC01000027">
    <property type="protein sequence ID" value="NMF62969.1"/>
    <property type="molecule type" value="Genomic_DNA"/>
</dbReference>
<dbReference type="RefSeq" id="WP_169264569.1">
    <property type="nucleotide sequence ID" value="NZ_QMEC01000027.1"/>
</dbReference>
<gene>
    <name evidence="1" type="ORF">DP115_09345</name>
</gene>
<evidence type="ECO:0000313" key="2">
    <source>
        <dbReference type="Proteomes" id="UP000762253"/>
    </source>
</evidence>
<reference evidence="1 2" key="1">
    <citation type="submission" date="2018-06" db="EMBL/GenBank/DDBJ databases">
        <title>Comparative genomics of Brasilonema spp. strains.</title>
        <authorList>
            <person name="Alvarenga D.O."/>
            <person name="Fiore M.F."/>
            <person name="Varani A.M."/>
        </authorList>
    </citation>
    <scope>NUCLEOTIDE SEQUENCE [LARGE SCALE GENOMIC DNA]</scope>
    <source>
        <strain evidence="1 2">UFV-OR1</strain>
    </source>
</reference>
<evidence type="ECO:0008006" key="3">
    <source>
        <dbReference type="Google" id="ProtNLM"/>
    </source>
</evidence>
<evidence type="ECO:0000313" key="1">
    <source>
        <dbReference type="EMBL" id="NMF62969.1"/>
    </source>
</evidence>
<comment type="caution">
    <text evidence="1">The sequence shown here is derived from an EMBL/GenBank/DDBJ whole genome shotgun (WGS) entry which is preliminary data.</text>
</comment>
<name>A0ABX1M7N0_9CYAN</name>
<proteinExistence type="predicted"/>
<protein>
    <recommendedName>
        <fullName evidence="3">Bacteriocin</fullName>
    </recommendedName>
</protein>
<keyword evidence="2" id="KW-1185">Reference proteome</keyword>
<accession>A0ABX1M7N0</accession>
<dbReference type="Proteomes" id="UP000762253">
    <property type="component" value="Unassembled WGS sequence"/>
</dbReference>
<sequence length="87" mass="9199">MSTLKFEQETFTVLTELTDEEINGIVGGRGSDVAIGVKAPTNVKIDGATVTTQQITQVGVALVVNGDGKASVKQDATQKVIQTKRRP</sequence>
<organism evidence="1 2">
    <name type="scientific">Brasilonema octagenarum UFV-OR1</name>
    <dbReference type="NCBI Taxonomy" id="417115"/>
    <lineage>
        <taxon>Bacteria</taxon>
        <taxon>Bacillati</taxon>
        <taxon>Cyanobacteriota</taxon>
        <taxon>Cyanophyceae</taxon>
        <taxon>Nostocales</taxon>
        <taxon>Scytonemataceae</taxon>
        <taxon>Brasilonema</taxon>
        <taxon>Octagenarum group</taxon>
    </lineage>
</organism>